<evidence type="ECO:0000313" key="3">
    <source>
        <dbReference type="Proteomes" id="UP000460650"/>
    </source>
</evidence>
<dbReference type="EMBL" id="WBVY01000007">
    <property type="protein sequence ID" value="KAB2655100.1"/>
    <property type="molecule type" value="Genomic_DNA"/>
</dbReference>
<evidence type="ECO:0000256" key="1">
    <source>
        <dbReference type="SAM" id="Phobius"/>
    </source>
</evidence>
<evidence type="ECO:0000313" key="2">
    <source>
        <dbReference type="EMBL" id="KAB2655100.1"/>
    </source>
</evidence>
<proteinExistence type="predicted"/>
<keyword evidence="1" id="KW-1133">Transmembrane helix</keyword>
<keyword evidence="1" id="KW-0472">Membrane</keyword>
<organism evidence="2 3">
    <name type="scientific">Brucella tritici</name>
    <dbReference type="NCBI Taxonomy" id="94626"/>
    <lineage>
        <taxon>Bacteria</taxon>
        <taxon>Pseudomonadati</taxon>
        <taxon>Pseudomonadota</taxon>
        <taxon>Alphaproteobacteria</taxon>
        <taxon>Hyphomicrobiales</taxon>
        <taxon>Brucellaceae</taxon>
        <taxon>Brucella/Ochrobactrum group</taxon>
        <taxon>Brucella</taxon>
    </lineage>
</organism>
<comment type="caution">
    <text evidence="2">The sequence shown here is derived from an EMBL/GenBank/DDBJ whole genome shotgun (WGS) entry which is preliminary data.</text>
</comment>
<dbReference type="Proteomes" id="UP000460650">
    <property type="component" value="Unassembled WGS sequence"/>
</dbReference>
<gene>
    <name evidence="2" type="ORF">F9K94_21320</name>
</gene>
<name>A0A7V8B0V9_9HYPH</name>
<protein>
    <submittedName>
        <fullName evidence="2">Uncharacterized protein</fullName>
    </submittedName>
</protein>
<dbReference type="RefSeq" id="WP_151648325.1">
    <property type="nucleotide sequence ID" value="NZ_WBVY01000007.1"/>
</dbReference>
<dbReference type="AlphaFoldDB" id="A0A7V8B0V9"/>
<accession>A0A7V8B0V9</accession>
<reference evidence="2 3" key="1">
    <citation type="submission" date="2019-09" db="EMBL/GenBank/DDBJ databases">
        <title>Taxonomic organization of the family Brucellaceae based on a phylogenomic approach.</title>
        <authorList>
            <person name="Leclercq S."/>
            <person name="Cloeckaert A."/>
            <person name="Zygmunt M.S."/>
        </authorList>
    </citation>
    <scope>NUCLEOTIDE SEQUENCE [LARGE SCALE GENOMIC DNA]</scope>
    <source>
        <strain evidence="2 3">TA93</strain>
    </source>
</reference>
<keyword evidence="1" id="KW-0812">Transmembrane</keyword>
<feature type="transmembrane region" description="Helical" evidence="1">
    <location>
        <begin position="110"/>
        <end position="131"/>
    </location>
</feature>
<sequence>MKAINKLSGAATKASGIMRDKLKDKFQKPSVDENEVVDHLEEDRKLREELLARTEKEAVEALVNKIIPSGYEFFKGYERLIDMLVSRGHMQFQKLTNWARFENGKQPARLMATALLVAAGLPALYFASPVISSAALSFPRVIFTAPSTLVSSLVGSDDEIADVDDENFFEDEAITGTDSASRTKPFDLQAWVISHIVDYDTGATLPDGQVGHIRWRFAQDTPLKSGFAANAEGFDTFAEKALSLQGIVADNSEKVSKLNERLSKIQSAENSGRENSTEIWNAWLDAKSLTLDLEDVGLPIVSVSDFWKSDANVETMKTGVIAKSNTDGNIIAAAYVDGTPSINIIGSDGCQNVFGRALADECKTIKKDASEPPVILQQMYGVVDAGGAQENNSVAQMTVPDRWYLNLPTLDPGKATLTPEEFNAMTKFVARNVSPSTSYWEKYRGALDTVTWTLASELQALPVFAPLKGFWNTPEVIDAMTSSGVVSKLSDKRFLIAASVDGKPAARVLNASDNSCVTVFGEAQDGCNYGDVSQVVAGLKQTFATTNEKPVFSDLTFYSKVPFHGPSAFKNANDYVNFFNTVLTDFQRYGGQTRDEVSKWKNGAFVTRPDTFLNNPKAIEALSQKGVYIAPENSKNQFLLAAYVDGKLQLDVVSLGNRLSCQTIVGQQYVSECKQGDFGAQSELIKSLF</sequence>